<dbReference type="EMBL" id="MU863666">
    <property type="protein sequence ID" value="KAK4097904.1"/>
    <property type="molecule type" value="Genomic_DNA"/>
</dbReference>
<dbReference type="GO" id="GO:0005096">
    <property type="term" value="F:GTPase activator activity"/>
    <property type="evidence" value="ECO:0007669"/>
    <property type="project" value="InterPro"/>
</dbReference>
<dbReference type="SMART" id="SM00324">
    <property type="entry name" value="RhoGAP"/>
    <property type="match status" value="1"/>
</dbReference>
<evidence type="ECO:0000313" key="3">
    <source>
        <dbReference type="EMBL" id="KAK4097904.1"/>
    </source>
</evidence>
<proteinExistence type="predicted"/>
<comment type="caution">
    <text evidence="3">The sequence shown here is derived from an EMBL/GenBank/DDBJ whole genome shotgun (WGS) entry which is preliminary data.</text>
</comment>
<organism evidence="3 4">
    <name type="scientific">Parathielavia hyrcaniae</name>
    <dbReference type="NCBI Taxonomy" id="113614"/>
    <lineage>
        <taxon>Eukaryota</taxon>
        <taxon>Fungi</taxon>
        <taxon>Dikarya</taxon>
        <taxon>Ascomycota</taxon>
        <taxon>Pezizomycotina</taxon>
        <taxon>Sordariomycetes</taxon>
        <taxon>Sordariomycetidae</taxon>
        <taxon>Sordariales</taxon>
        <taxon>Chaetomiaceae</taxon>
        <taxon>Parathielavia</taxon>
    </lineage>
</organism>
<reference evidence="3" key="2">
    <citation type="submission" date="2023-05" db="EMBL/GenBank/DDBJ databases">
        <authorList>
            <consortium name="Lawrence Berkeley National Laboratory"/>
            <person name="Steindorff A."/>
            <person name="Hensen N."/>
            <person name="Bonometti L."/>
            <person name="Westerberg I."/>
            <person name="Brannstrom I.O."/>
            <person name="Guillou S."/>
            <person name="Cros-Aarteil S."/>
            <person name="Calhoun S."/>
            <person name="Haridas S."/>
            <person name="Kuo A."/>
            <person name="Mondo S."/>
            <person name="Pangilinan J."/>
            <person name="Riley R."/>
            <person name="Labutti K."/>
            <person name="Andreopoulos B."/>
            <person name="Lipzen A."/>
            <person name="Chen C."/>
            <person name="Yanf M."/>
            <person name="Daum C."/>
            <person name="Ng V."/>
            <person name="Clum A."/>
            <person name="Ohm R."/>
            <person name="Martin F."/>
            <person name="Silar P."/>
            <person name="Natvig D."/>
            <person name="Lalanne C."/>
            <person name="Gautier V."/>
            <person name="Ament-Velasquez S.L."/>
            <person name="Kruys A."/>
            <person name="Hutchinson M.I."/>
            <person name="Powell A.J."/>
            <person name="Barry K."/>
            <person name="Miller A.N."/>
            <person name="Grigoriev I.V."/>
            <person name="Debuchy R."/>
            <person name="Gladieux P."/>
            <person name="Thoren M.H."/>
            <person name="Johannesson H."/>
        </authorList>
    </citation>
    <scope>NUCLEOTIDE SEQUENCE</scope>
    <source>
        <strain evidence="3">CBS 757.83</strain>
    </source>
</reference>
<dbReference type="Proteomes" id="UP001305647">
    <property type="component" value="Unassembled WGS sequence"/>
</dbReference>
<feature type="region of interest" description="Disordered" evidence="1">
    <location>
        <begin position="153"/>
        <end position="172"/>
    </location>
</feature>
<feature type="region of interest" description="Disordered" evidence="1">
    <location>
        <begin position="88"/>
        <end position="132"/>
    </location>
</feature>
<keyword evidence="4" id="KW-1185">Reference proteome</keyword>
<feature type="compositionally biased region" description="Pro residues" evidence="1">
    <location>
        <begin position="115"/>
        <end position="125"/>
    </location>
</feature>
<dbReference type="InterPro" id="IPR000198">
    <property type="entry name" value="RhoGAP_dom"/>
</dbReference>
<dbReference type="PANTHER" id="PTHR12783:SF5">
    <property type="entry name" value="RALA-BINDING PROTEIN 1"/>
    <property type="match status" value="1"/>
</dbReference>
<feature type="domain" description="Rho-GAP" evidence="2">
    <location>
        <begin position="401"/>
        <end position="618"/>
    </location>
</feature>
<dbReference type="InterPro" id="IPR039767">
    <property type="entry name" value="RALBP1"/>
</dbReference>
<dbReference type="PANTHER" id="PTHR12783">
    <property type="entry name" value="RALA BINDING PROTEIN 1 RALBP1"/>
    <property type="match status" value="1"/>
</dbReference>
<reference evidence="3" key="1">
    <citation type="journal article" date="2023" name="Mol. Phylogenet. Evol.">
        <title>Genome-scale phylogeny and comparative genomics of the fungal order Sordariales.</title>
        <authorList>
            <person name="Hensen N."/>
            <person name="Bonometti L."/>
            <person name="Westerberg I."/>
            <person name="Brannstrom I.O."/>
            <person name="Guillou S."/>
            <person name="Cros-Aarteil S."/>
            <person name="Calhoun S."/>
            <person name="Haridas S."/>
            <person name="Kuo A."/>
            <person name="Mondo S."/>
            <person name="Pangilinan J."/>
            <person name="Riley R."/>
            <person name="LaButti K."/>
            <person name="Andreopoulos B."/>
            <person name="Lipzen A."/>
            <person name="Chen C."/>
            <person name="Yan M."/>
            <person name="Daum C."/>
            <person name="Ng V."/>
            <person name="Clum A."/>
            <person name="Steindorff A."/>
            <person name="Ohm R.A."/>
            <person name="Martin F."/>
            <person name="Silar P."/>
            <person name="Natvig D.O."/>
            <person name="Lalanne C."/>
            <person name="Gautier V."/>
            <person name="Ament-Velasquez S.L."/>
            <person name="Kruys A."/>
            <person name="Hutchinson M.I."/>
            <person name="Powell A.J."/>
            <person name="Barry K."/>
            <person name="Miller A.N."/>
            <person name="Grigoriev I.V."/>
            <person name="Debuchy R."/>
            <person name="Gladieux P."/>
            <person name="Hiltunen Thoren M."/>
            <person name="Johannesson H."/>
        </authorList>
    </citation>
    <scope>NUCLEOTIDE SEQUENCE</scope>
    <source>
        <strain evidence="3">CBS 757.83</strain>
    </source>
</reference>
<gene>
    <name evidence="3" type="ORF">N658DRAFT_433193</name>
</gene>
<dbReference type="CDD" id="cd00159">
    <property type="entry name" value="RhoGAP"/>
    <property type="match status" value="1"/>
</dbReference>
<sequence>MSGILNHGSGVHLTAARTFWGGVEQQGNNRDITCINSRSDTSGETPHQKPGLKYRQGYIHAQIDFADEEHMPIVDDIDADSVVDLDASDYLDGRSGTGPQFQQLGPGHTTESPPTQKPIMPPLTSPQPQMSCRISQFPFPQPCEVPELLPDQEDMSARATSPPISGPATPSAASEVFRPLTLVFSSHFDLGPMINPAFELESRDRSRKMSAKSADTGVPDGLAMIEEDDDGVNTDGVSLLTTTEESSFGNEMGEGGSGPARADKQGLLAVHGTKHKRSVSSLGSGSVASGEWRPSTARRSVSFLGRKRNGGRGEEECLERRSLTPAQLTAPIWRRGASVDGLPVPEAASLSSPSHSSQAAATSTTTRFFHRMPWFGDPQSKPEAVFGVDLKESLRVAPMKIRISHKGRSTSYRTFPLSVYKCCEFIRRAGGTDPNIFASPGNAYNVASLKNVFSLAPSYGEHFQFEGSDYTIHDAARLILIFLEELPKPLISPSVVRSWILLARQGGAIEPPCPRVETGLDFWTEALNRLPTHSRNLTKHLLTLFAEVLLAATGRIAGEDARQLASAVSRALFHQDADGGGDASNSKGSRDRKKKSAKRSVQPTLALAFLIQKRGEYAVLLGEAATTSAFRRDSKFLPSTREMLEWKAAGNK</sequence>
<evidence type="ECO:0000313" key="4">
    <source>
        <dbReference type="Proteomes" id="UP001305647"/>
    </source>
</evidence>
<accession>A0AAN6SYW7</accession>
<evidence type="ECO:0000256" key="1">
    <source>
        <dbReference type="SAM" id="MobiDB-lite"/>
    </source>
</evidence>
<dbReference type="SUPFAM" id="SSF48350">
    <property type="entry name" value="GTPase activation domain, GAP"/>
    <property type="match status" value="1"/>
</dbReference>
<name>A0AAN6SYW7_9PEZI</name>
<dbReference type="GO" id="GO:0007264">
    <property type="term" value="P:small GTPase-mediated signal transduction"/>
    <property type="evidence" value="ECO:0007669"/>
    <property type="project" value="InterPro"/>
</dbReference>
<feature type="compositionally biased region" description="Low complexity" evidence="1">
    <location>
        <begin position="279"/>
        <end position="290"/>
    </location>
</feature>
<feature type="region of interest" description="Disordered" evidence="1">
    <location>
        <begin position="211"/>
        <end position="233"/>
    </location>
</feature>
<feature type="region of interest" description="Disordered" evidence="1">
    <location>
        <begin position="273"/>
        <end position="296"/>
    </location>
</feature>
<feature type="compositionally biased region" description="Polar residues" evidence="1">
    <location>
        <begin position="97"/>
        <end position="114"/>
    </location>
</feature>
<dbReference type="PROSITE" id="PS50238">
    <property type="entry name" value="RHOGAP"/>
    <property type="match status" value="1"/>
</dbReference>
<dbReference type="AlphaFoldDB" id="A0AAN6SYW7"/>
<dbReference type="Pfam" id="PF00620">
    <property type="entry name" value="RhoGAP"/>
    <property type="match status" value="1"/>
</dbReference>
<evidence type="ECO:0000259" key="2">
    <source>
        <dbReference type="PROSITE" id="PS50238"/>
    </source>
</evidence>
<protein>
    <recommendedName>
        <fullName evidence="2">Rho-GAP domain-containing protein</fullName>
    </recommendedName>
</protein>
<dbReference type="InterPro" id="IPR008936">
    <property type="entry name" value="Rho_GTPase_activation_prot"/>
</dbReference>
<dbReference type="Gene3D" id="1.10.555.10">
    <property type="entry name" value="Rho GTPase activation protein"/>
    <property type="match status" value="1"/>
</dbReference>
<feature type="region of interest" description="Disordered" evidence="1">
    <location>
        <begin position="576"/>
        <end position="599"/>
    </location>
</feature>
<dbReference type="GO" id="GO:0031267">
    <property type="term" value="F:small GTPase binding"/>
    <property type="evidence" value="ECO:0007669"/>
    <property type="project" value="InterPro"/>
</dbReference>